<sequence length="229" mass="24273">MEGLLGNVEQWINNAPALAFLGVFIGGIISSTSPCVLALIPLSIGYVGGYAEGSTRKAIFYSLMFMLGLTATFVILGGIAAYVGGLFGLQGRVWYFILAGAAFLVGLNLVGLLKFELPWLKRIKVKKTGIWGALLLGFLFGIASSPCAAPILALILAFAATTKNIPYGMGLLLTYAVGHWVLVFAAGVSTAFAQKLISSEKTERVNRIIKLVAGILLFGVGLYFIYLGV</sequence>
<evidence type="ECO:0000256" key="3">
    <source>
        <dbReference type="ARBA" id="ARBA00022692"/>
    </source>
</evidence>
<dbReference type="InterPro" id="IPR051790">
    <property type="entry name" value="Cytochrome_c-biogenesis_DsbD"/>
</dbReference>
<feature type="transmembrane region" description="Helical" evidence="6">
    <location>
        <begin position="20"/>
        <end position="47"/>
    </location>
</feature>
<name>A0A532V122_UNCT6</name>
<feature type="domain" description="Cytochrome C biogenesis protein transmembrane" evidence="7">
    <location>
        <begin position="20"/>
        <end position="224"/>
    </location>
</feature>
<protein>
    <submittedName>
        <fullName evidence="8">Thiol:disulfide interchange protein</fullName>
    </submittedName>
</protein>
<evidence type="ECO:0000256" key="5">
    <source>
        <dbReference type="ARBA" id="ARBA00023136"/>
    </source>
</evidence>
<feature type="transmembrane region" description="Helical" evidence="6">
    <location>
        <begin position="134"/>
        <end position="160"/>
    </location>
</feature>
<keyword evidence="4 6" id="KW-1133">Transmembrane helix</keyword>
<dbReference type="AlphaFoldDB" id="A0A532V122"/>
<comment type="subcellular location">
    <subcellularLocation>
        <location evidence="1">Membrane</location>
        <topology evidence="1">Multi-pass membrane protein</topology>
    </subcellularLocation>
</comment>
<evidence type="ECO:0000313" key="8">
    <source>
        <dbReference type="EMBL" id="TKJ40905.1"/>
    </source>
</evidence>
<evidence type="ECO:0000256" key="2">
    <source>
        <dbReference type="ARBA" id="ARBA00006143"/>
    </source>
</evidence>
<accession>A0A532V122</accession>
<evidence type="ECO:0000256" key="4">
    <source>
        <dbReference type="ARBA" id="ARBA00022989"/>
    </source>
</evidence>
<dbReference type="PANTHER" id="PTHR31272">
    <property type="entry name" value="CYTOCHROME C-TYPE BIOGENESIS PROTEIN HI_1454-RELATED"/>
    <property type="match status" value="1"/>
</dbReference>
<feature type="transmembrane region" description="Helical" evidence="6">
    <location>
        <begin position="93"/>
        <end position="113"/>
    </location>
</feature>
<dbReference type="GO" id="GO:0016020">
    <property type="term" value="C:membrane"/>
    <property type="evidence" value="ECO:0007669"/>
    <property type="project" value="UniProtKB-SubCell"/>
</dbReference>
<evidence type="ECO:0000259" key="7">
    <source>
        <dbReference type="Pfam" id="PF02683"/>
    </source>
</evidence>
<feature type="transmembrane region" description="Helical" evidence="6">
    <location>
        <begin position="59"/>
        <end position="87"/>
    </location>
</feature>
<comment type="caution">
    <text evidence="8">The sequence shown here is derived from an EMBL/GenBank/DDBJ whole genome shotgun (WGS) entry which is preliminary data.</text>
</comment>
<dbReference type="GO" id="GO:0017004">
    <property type="term" value="P:cytochrome complex assembly"/>
    <property type="evidence" value="ECO:0007669"/>
    <property type="project" value="InterPro"/>
</dbReference>
<evidence type="ECO:0000256" key="1">
    <source>
        <dbReference type="ARBA" id="ARBA00004141"/>
    </source>
</evidence>
<keyword evidence="5 6" id="KW-0472">Membrane</keyword>
<dbReference type="EMBL" id="NJBO01000016">
    <property type="protein sequence ID" value="TKJ40905.1"/>
    <property type="molecule type" value="Genomic_DNA"/>
</dbReference>
<dbReference type="PANTHER" id="PTHR31272:SF6">
    <property type="entry name" value="CYTOCHROME C-TYPE BIOGENESIS CCDA-LIKE CHLOROPLASTIC PROTEIN"/>
    <property type="match status" value="1"/>
</dbReference>
<proteinExistence type="inferred from homology"/>
<keyword evidence="3 6" id="KW-0812">Transmembrane</keyword>
<feature type="transmembrane region" description="Helical" evidence="6">
    <location>
        <begin position="172"/>
        <end position="193"/>
    </location>
</feature>
<evidence type="ECO:0000313" key="9">
    <source>
        <dbReference type="Proteomes" id="UP000317778"/>
    </source>
</evidence>
<dbReference type="Proteomes" id="UP000317778">
    <property type="component" value="Unassembled WGS sequence"/>
</dbReference>
<comment type="similarity">
    <text evidence="2">Belongs to the DsbD family.</text>
</comment>
<evidence type="ECO:0000256" key="6">
    <source>
        <dbReference type="SAM" id="Phobius"/>
    </source>
</evidence>
<organism evidence="8 9">
    <name type="scientific">candidate division TA06 bacterium B3_TA06</name>
    <dbReference type="NCBI Taxonomy" id="2012487"/>
    <lineage>
        <taxon>Bacteria</taxon>
        <taxon>Bacteria division TA06</taxon>
    </lineage>
</organism>
<dbReference type="InterPro" id="IPR003834">
    <property type="entry name" value="Cyt_c_assmbl_TM_dom"/>
</dbReference>
<gene>
    <name evidence="8" type="ORF">CEE36_09175</name>
</gene>
<dbReference type="Pfam" id="PF02683">
    <property type="entry name" value="DsbD_TM"/>
    <property type="match status" value="1"/>
</dbReference>
<feature type="transmembrane region" description="Helical" evidence="6">
    <location>
        <begin position="205"/>
        <end position="226"/>
    </location>
</feature>
<reference evidence="8 9" key="1">
    <citation type="submission" date="2017-06" db="EMBL/GenBank/DDBJ databases">
        <title>Novel microbial phyla capable of carbon fixation and sulfur reduction in deep-sea sediments.</title>
        <authorList>
            <person name="Huang J."/>
            <person name="Baker B."/>
            <person name="Wang Y."/>
        </authorList>
    </citation>
    <scope>NUCLEOTIDE SEQUENCE [LARGE SCALE GENOMIC DNA]</scope>
    <source>
        <strain evidence="8">B3_TA06</strain>
    </source>
</reference>